<gene>
    <name evidence="1" type="ORF">NV381_18475</name>
</gene>
<evidence type="ECO:0000313" key="1">
    <source>
        <dbReference type="EMBL" id="MCR8633189.1"/>
    </source>
</evidence>
<comment type="caution">
    <text evidence="1">The sequence shown here is derived from an EMBL/GenBank/DDBJ whole genome shotgun (WGS) entry which is preliminary data.</text>
</comment>
<keyword evidence="2" id="KW-1185">Reference proteome</keyword>
<organism evidence="1 2">
    <name type="scientific">Paenibacillus radicis</name>
    <name type="common">ex Xue et al. 2023</name>
    <dbReference type="NCBI Taxonomy" id="2972489"/>
    <lineage>
        <taxon>Bacteria</taxon>
        <taxon>Bacillati</taxon>
        <taxon>Bacillota</taxon>
        <taxon>Bacilli</taxon>
        <taxon>Bacillales</taxon>
        <taxon>Paenibacillaceae</taxon>
        <taxon>Paenibacillus</taxon>
    </lineage>
</organism>
<protein>
    <submittedName>
        <fullName evidence="1">Uncharacterized protein</fullName>
    </submittedName>
</protein>
<dbReference type="RefSeq" id="WP_258214766.1">
    <property type="nucleotide sequence ID" value="NZ_JANQBD010000013.1"/>
</dbReference>
<name>A0ABT1YJ44_9BACL</name>
<proteinExistence type="predicted"/>
<dbReference type="Proteomes" id="UP001300012">
    <property type="component" value="Unassembled WGS sequence"/>
</dbReference>
<evidence type="ECO:0000313" key="2">
    <source>
        <dbReference type="Proteomes" id="UP001300012"/>
    </source>
</evidence>
<sequence>MKSTQTTLPFGQRSQLYWDLLLGESFELLRRIYQIEPDVYKDNIKKLTEVLKLDKFIHTPVRHLSLGQRMCGDLAAAMLVGSPRNIKRSTPSIRTGFMMCFSCSVVSFIAY</sequence>
<reference evidence="1 2" key="1">
    <citation type="submission" date="2022-08" db="EMBL/GenBank/DDBJ databases">
        <title>Paenibacillus endoradicis sp. nov., Paenibacillus radicibacter sp. nov and Paenibacillus pararadicis sp. nov., three cold-adapted plant growth-promoting bacteria isolated from root of Larix gmelinii in Great Khingan.</title>
        <authorList>
            <person name="Xue H."/>
        </authorList>
    </citation>
    <scope>NUCLEOTIDE SEQUENCE [LARGE SCALE GENOMIC DNA]</scope>
    <source>
        <strain evidence="1 2">N5-1-1-5</strain>
    </source>
</reference>
<dbReference type="EMBL" id="JANQBD010000013">
    <property type="protein sequence ID" value="MCR8633189.1"/>
    <property type="molecule type" value="Genomic_DNA"/>
</dbReference>
<accession>A0ABT1YJ44</accession>